<evidence type="ECO:0000256" key="1">
    <source>
        <dbReference type="SAM" id="MobiDB-lite"/>
    </source>
</evidence>
<comment type="caution">
    <text evidence="2">The sequence shown here is derived from an EMBL/GenBank/DDBJ whole genome shotgun (WGS) entry which is preliminary data.</text>
</comment>
<organism evidence="2 3">
    <name type="scientific">Geodia barretti</name>
    <name type="common">Barrett's horny sponge</name>
    <dbReference type="NCBI Taxonomy" id="519541"/>
    <lineage>
        <taxon>Eukaryota</taxon>
        <taxon>Metazoa</taxon>
        <taxon>Porifera</taxon>
        <taxon>Demospongiae</taxon>
        <taxon>Heteroscleromorpha</taxon>
        <taxon>Tetractinellida</taxon>
        <taxon>Astrophorina</taxon>
        <taxon>Geodiidae</taxon>
        <taxon>Geodia</taxon>
    </lineage>
</organism>
<gene>
    <name evidence="2" type="ORF">GBAR_LOCUS5891</name>
</gene>
<accession>A0AA35RCV2</accession>
<protein>
    <recommendedName>
        <fullName evidence="4">Ubiquitin-like domain-containing protein</fullName>
    </recommendedName>
</protein>
<proteinExistence type="predicted"/>
<evidence type="ECO:0008006" key="4">
    <source>
        <dbReference type="Google" id="ProtNLM"/>
    </source>
</evidence>
<dbReference type="Proteomes" id="UP001174909">
    <property type="component" value="Unassembled WGS sequence"/>
</dbReference>
<name>A0AA35RCV2_GEOBA</name>
<sequence length="218" mass="24050">MATGGQGEVTLLATYCGKRLSLTVPTSAKVGDVVHKAVETLNLRKEDLPLSLLYQGDPIDDMAPLEVALAKMKGVTAIHLVKRSVQTSGKTTVHKSNVTREAPAKTRKIDPSGNQCSSCKEEGGFERQSAEPVDHFDGEYPKERIIGTCNMCKKTDVLPNISFQCVACEERDQAILRQIRDNIHDIPCMKCSLRQEIVIQCRSSCVNCMFLVHLPQHV</sequence>
<reference evidence="2" key="1">
    <citation type="submission" date="2023-03" db="EMBL/GenBank/DDBJ databases">
        <authorList>
            <person name="Steffen K."/>
            <person name="Cardenas P."/>
        </authorList>
    </citation>
    <scope>NUCLEOTIDE SEQUENCE</scope>
</reference>
<dbReference type="AlphaFoldDB" id="A0AA35RCV2"/>
<feature type="region of interest" description="Disordered" evidence="1">
    <location>
        <begin position="89"/>
        <end position="116"/>
    </location>
</feature>
<evidence type="ECO:0000313" key="3">
    <source>
        <dbReference type="Proteomes" id="UP001174909"/>
    </source>
</evidence>
<dbReference type="EMBL" id="CASHTH010000875">
    <property type="protein sequence ID" value="CAI8008617.1"/>
    <property type="molecule type" value="Genomic_DNA"/>
</dbReference>
<keyword evidence="3" id="KW-1185">Reference proteome</keyword>
<evidence type="ECO:0000313" key="2">
    <source>
        <dbReference type="EMBL" id="CAI8008617.1"/>
    </source>
</evidence>